<reference evidence="3 4" key="1">
    <citation type="submission" date="2016-12" db="EMBL/GenBank/DDBJ databases">
        <authorList>
            <person name="Song W.-J."/>
            <person name="Kurnit D.M."/>
        </authorList>
    </citation>
    <scope>NUCLEOTIDE SEQUENCE [LARGE SCALE GENOMIC DNA]</scope>
    <source>
        <strain evidence="3 4">DSM 43162</strain>
    </source>
</reference>
<dbReference type="PRINTS" id="PR00420">
    <property type="entry name" value="RNGMNOXGNASE"/>
</dbReference>
<dbReference type="PANTHER" id="PTHR43476">
    <property type="entry name" value="3-(3-HYDROXY-PHENYL)PROPIONATE/3-HYDROXYCINNAMIC ACID HYDROXYLASE"/>
    <property type="match status" value="1"/>
</dbReference>
<evidence type="ECO:0000313" key="3">
    <source>
        <dbReference type="EMBL" id="SHN88776.1"/>
    </source>
</evidence>
<dbReference type="Pfam" id="PF01494">
    <property type="entry name" value="FAD_binding_3"/>
    <property type="match status" value="1"/>
</dbReference>
<dbReference type="Proteomes" id="UP000184428">
    <property type="component" value="Unassembled WGS sequence"/>
</dbReference>
<feature type="domain" description="FAD-binding" evidence="2">
    <location>
        <begin position="5"/>
        <end position="340"/>
    </location>
</feature>
<proteinExistence type="predicted"/>
<sequence length="484" mass="51586">MTGSPVVVVGAGPVGLTAALLLARRGLPVVVLERQAAPYGRPRAVHLDDEALRALADAGVAEDFLRVSRPVRGLRLLDGRHRVLAEFARSSSSGLHGWPQGSMFSQPDLEEVLLAAVRQEPLVEPYTGCEVLGLTQDDGVELTVRDRVSGARSRVRAAAVLGCDGANSTVRTLIGARMRELGRPDRWLVADLRSPDPLALWPGVHQVCDPHRATTAMPVTGDRYRWEFRLLPGETGHDLAARLPGLLAPWGAAGAEVERVAEHVYRAQVADRWRSGRVLLAGDAAHLTPPFIGQGLGLGLRDVHQLAWKLAAVLAGAAPERLLDTHQAEREPHARAMVRLALLLGRLMTGGGRGAAVLRRAVLEGVGRVPAVARFATDSHTPPLRRGPLVVRRGRAGRRLAGTLLPRAAVVRQGRRVPVDDVLGPGTARLRLLAPGRLAVRPSGGPEVEVADVDGALTAWLRGAEAAAVVVRPDRIVLSASRAA</sequence>
<name>A0A1M7V0R9_9ACTN</name>
<dbReference type="GO" id="GO:0008688">
    <property type="term" value="F:3-(3-hydroxyphenyl)propionate hydroxylase activity"/>
    <property type="evidence" value="ECO:0007669"/>
    <property type="project" value="TreeGrafter"/>
</dbReference>
<dbReference type="InterPro" id="IPR002938">
    <property type="entry name" value="FAD-bd"/>
</dbReference>
<dbReference type="EMBL" id="FRDM01000058">
    <property type="protein sequence ID" value="SHN88776.1"/>
    <property type="molecule type" value="Genomic_DNA"/>
</dbReference>
<dbReference type="AlphaFoldDB" id="A0A1M7V0R9"/>
<dbReference type="InterPro" id="IPR036188">
    <property type="entry name" value="FAD/NAD-bd_sf"/>
</dbReference>
<dbReference type="InterPro" id="IPR050631">
    <property type="entry name" value="PheA/TfdB_FAD_monoxygenase"/>
</dbReference>
<dbReference type="OrthoDB" id="8670884at2"/>
<evidence type="ECO:0000256" key="1">
    <source>
        <dbReference type="ARBA" id="ARBA00023002"/>
    </source>
</evidence>
<dbReference type="RefSeq" id="WP_072921109.1">
    <property type="nucleotide sequence ID" value="NZ_FRDM01000058.1"/>
</dbReference>
<organism evidence="3 4">
    <name type="scientific">Geodermatophilus obscurus</name>
    <dbReference type="NCBI Taxonomy" id="1861"/>
    <lineage>
        <taxon>Bacteria</taxon>
        <taxon>Bacillati</taxon>
        <taxon>Actinomycetota</taxon>
        <taxon>Actinomycetes</taxon>
        <taxon>Geodermatophilales</taxon>
        <taxon>Geodermatophilaceae</taxon>
        <taxon>Geodermatophilus</taxon>
    </lineage>
</organism>
<dbReference type="GO" id="GO:0019622">
    <property type="term" value="P:3-(3-hydroxy)phenylpropionate catabolic process"/>
    <property type="evidence" value="ECO:0007669"/>
    <property type="project" value="TreeGrafter"/>
</dbReference>
<dbReference type="GO" id="GO:0071949">
    <property type="term" value="F:FAD binding"/>
    <property type="evidence" value="ECO:0007669"/>
    <property type="project" value="InterPro"/>
</dbReference>
<gene>
    <name evidence="3" type="ORF">SAMN05660350_04766</name>
</gene>
<dbReference type="PANTHER" id="PTHR43476:SF3">
    <property type="entry name" value="FAD-BINDING MONOOXYGENASE"/>
    <property type="match status" value="1"/>
</dbReference>
<evidence type="ECO:0000313" key="4">
    <source>
        <dbReference type="Proteomes" id="UP000184428"/>
    </source>
</evidence>
<dbReference type="Gene3D" id="3.30.70.2450">
    <property type="match status" value="1"/>
</dbReference>
<dbReference type="Gene3D" id="3.50.50.60">
    <property type="entry name" value="FAD/NAD(P)-binding domain"/>
    <property type="match status" value="1"/>
</dbReference>
<dbReference type="SUPFAM" id="SSF51905">
    <property type="entry name" value="FAD/NAD(P)-binding domain"/>
    <property type="match status" value="1"/>
</dbReference>
<dbReference type="NCBIfam" id="NF004829">
    <property type="entry name" value="PRK06183.1-3"/>
    <property type="match status" value="1"/>
</dbReference>
<keyword evidence="1" id="KW-0560">Oxidoreductase</keyword>
<evidence type="ECO:0000259" key="2">
    <source>
        <dbReference type="Pfam" id="PF01494"/>
    </source>
</evidence>
<accession>A0A1M7V0R9</accession>
<protein>
    <submittedName>
        <fullName evidence="3">3-(3-hydroxy-phenyl)propionate hydroxylase</fullName>
    </submittedName>
</protein>